<feature type="compositionally biased region" description="Basic and acidic residues" evidence="1">
    <location>
        <begin position="76"/>
        <end position="98"/>
    </location>
</feature>
<dbReference type="GeneID" id="54480075"/>
<name>A0A6A6W0Z3_9PEZI</name>
<dbReference type="AlphaFoldDB" id="A0A6A6W0Z3"/>
<feature type="compositionally biased region" description="Basic and acidic residues" evidence="1">
    <location>
        <begin position="34"/>
        <end position="66"/>
    </location>
</feature>
<evidence type="ECO:0000256" key="1">
    <source>
        <dbReference type="SAM" id="MobiDB-lite"/>
    </source>
</evidence>
<feature type="region of interest" description="Disordered" evidence="1">
    <location>
        <begin position="14"/>
        <end position="105"/>
    </location>
</feature>
<dbReference type="EMBL" id="ML996577">
    <property type="protein sequence ID" value="KAF2755766.1"/>
    <property type="molecule type" value="Genomic_DNA"/>
</dbReference>
<keyword evidence="3" id="KW-1185">Reference proteome</keyword>
<sequence>MFTHTLRPARRFANSASTLPKLPKRAISYTPQFRLKEDGNRSPEEIESEKQSQLRKQKEGKGEWHESLASSSEAGVKADQEKVQDHGKHMKKLQEETAAKSQGKS</sequence>
<proteinExistence type="predicted"/>
<evidence type="ECO:0000313" key="3">
    <source>
        <dbReference type="Proteomes" id="UP000799437"/>
    </source>
</evidence>
<dbReference type="RefSeq" id="XP_033598217.1">
    <property type="nucleotide sequence ID" value="XM_033739021.1"/>
</dbReference>
<evidence type="ECO:0000313" key="2">
    <source>
        <dbReference type="EMBL" id="KAF2755766.1"/>
    </source>
</evidence>
<reference evidence="2" key="1">
    <citation type="journal article" date="2020" name="Stud. Mycol.">
        <title>101 Dothideomycetes genomes: a test case for predicting lifestyles and emergence of pathogens.</title>
        <authorList>
            <person name="Haridas S."/>
            <person name="Albert R."/>
            <person name="Binder M."/>
            <person name="Bloem J."/>
            <person name="Labutti K."/>
            <person name="Salamov A."/>
            <person name="Andreopoulos B."/>
            <person name="Baker S."/>
            <person name="Barry K."/>
            <person name="Bills G."/>
            <person name="Bluhm B."/>
            <person name="Cannon C."/>
            <person name="Castanera R."/>
            <person name="Culley D."/>
            <person name="Daum C."/>
            <person name="Ezra D."/>
            <person name="Gonzalez J."/>
            <person name="Henrissat B."/>
            <person name="Kuo A."/>
            <person name="Liang C."/>
            <person name="Lipzen A."/>
            <person name="Lutzoni F."/>
            <person name="Magnuson J."/>
            <person name="Mondo S."/>
            <person name="Nolan M."/>
            <person name="Ohm R."/>
            <person name="Pangilinan J."/>
            <person name="Park H.-J."/>
            <person name="Ramirez L."/>
            <person name="Alfaro M."/>
            <person name="Sun H."/>
            <person name="Tritt A."/>
            <person name="Yoshinaga Y."/>
            <person name="Zwiers L.-H."/>
            <person name="Turgeon B."/>
            <person name="Goodwin S."/>
            <person name="Spatafora J."/>
            <person name="Crous P."/>
            <person name="Grigoriev I."/>
        </authorList>
    </citation>
    <scope>NUCLEOTIDE SEQUENCE</scope>
    <source>
        <strain evidence="2">CBS 121739</strain>
    </source>
</reference>
<dbReference type="Proteomes" id="UP000799437">
    <property type="component" value="Unassembled WGS sequence"/>
</dbReference>
<evidence type="ECO:0008006" key="4">
    <source>
        <dbReference type="Google" id="ProtNLM"/>
    </source>
</evidence>
<gene>
    <name evidence="2" type="ORF">EJ05DRAFT_114495</name>
</gene>
<accession>A0A6A6W0Z3</accession>
<protein>
    <recommendedName>
        <fullName evidence="4">Mitochondrial carrier</fullName>
    </recommendedName>
</protein>
<dbReference type="OrthoDB" id="529205at2759"/>
<organism evidence="2 3">
    <name type="scientific">Pseudovirgaria hyperparasitica</name>
    <dbReference type="NCBI Taxonomy" id="470096"/>
    <lineage>
        <taxon>Eukaryota</taxon>
        <taxon>Fungi</taxon>
        <taxon>Dikarya</taxon>
        <taxon>Ascomycota</taxon>
        <taxon>Pezizomycotina</taxon>
        <taxon>Dothideomycetes</taxon>
        <taxon>Dothideomycetes incertae sedis</taxon>
        <taxon>Acrospermales</taxon>
        <taxon>Acrospermaceae</taxon>
        <taxon>Pseudovirgaria</taxon>
    </lineage>
</organism>